<dbReference type="RefSeq" id="WP_323260973.1">
    <property type="nucleotide sequence ID" value="NZ_JAYGIE010000025.1"/>
</dbReference>
<feature type="repeat" description="TPR" evidence="7">
    <location>
        <begin position="778"/>
        <end position="811"/>
    </location>
</feature>
<reference evidence="10 11" key="1">
    <citation type="submission" date="2023-12" db="EMBL/GenBank/DDBJ databases">
        <title>Baltic Sea Cyanobacteria.</title>
        <authorList>
            <person name="Delbaje E."/>
            <person name="Fewer D.P."/>
            <person name="Shishido T.K."/>
        </authorList>
    </citation>
    <scope>NUCLEOTIDE SEQUENCE [LARGE SCALE GENOMIC DNA]</scope>
    <source>
        <strain evidence="10 11">UHCC 0370</strain>
    </source>
</reference>
<feature type="repeat" description="TPR" evidence="7">
    <location>
        <begin position="880"/>
        <end position="913"/>
    </location>
</feature>
<dbReference type="Proteomes" id="UP001301388">
    <property type="component" value="Unassembled WGS sequence"/>
</dbReference>
<organism evidence="10 11">
    <name type="scientific">Pseudanabaena galeata UHCC 0370</name>
    <dbReference type="NCBI Taxonomy" id="3110310"/>
    <lineage>
        <taxon>Bacteria</taxon>
        <taxon>Bacillati</taxon>
        <taxon>Cyanobacteriota</taxon>
        <taxon>Cyanophyceae</taxon>
        <taxon>Pseudanabaenales</taxon>
        <taxon>Pseudanabaenaceae</taxon>
        <taxon>Pseudanabaena</taxon>
    </lineage>
</organism>
<dbReference type="PANTHER" id="PTHR44858:SF1">
    <property type="entry name" value="UDP-N-ACETYLGLUCOSAMINE--PEPTIDE N-ACETYLGLUCOSAMINYLTRANSFERASE SPINDLY-RELATED"/>
    <property type="match status" value="1"/>
</dbReference>
<keyword evidence="6 8" id="KW-0067">ATP-binding</keyword>
<evidence type="ECO:0000256" key="7">
    <source>
        <dbReference type="PROSITE-ProRule" id="PRU00339"/>
    </source>
</evidence>
<keyword evidence="3 8" id="KW-0378">Hydrolase</keyword>
<evidence type="ECO:0000313" key="10">
    <source>
        <dbReference type="EMBL" id="MEA5477440.1"/>
    </source>
</evidence>
<feature type="repeat" description="TPR" evidence="7">
    <location>
        <begin position="812"/>
        <end position="845"/>
    </location>
</feature>
<dbReference type="SMART" id="SM00028">
    <property type="entry name" value="TPR"/>
    <property type="match status" value="12"/>
</dbReference>
<evidence type="ECO:0000256" key="1">
    <source>
        <dbReference type="ARBA" id="ARBA00022737"/>
    </source>
</evidence>
<dbReference type="Gene3D" id="3.40.50.300">
    <property type="entry name" value="P-loop containing nucleotide triphosphate hydrolases"/>
    <property type="match status" value="2"/>
</dbReference>
<keyword evidence="5 8" id="KW-0347">Helicase</keyword>
<feature type="repeat" description="TPR" evidence="7">
    <location>
        <begin position="982"/>
        <end position="1015"/>
    </location>
</feature>
<dbReference type="SUPFAM" id="SSF48452">
    <property type="entry name" value="TPR-like"/>
    <property type="match status" value="2"/>
</dbReference>
<dbReference type="InterPro" id="IPR019734">
    <property type="entry name" value="TPR_rpt"/>
</dbReference>
<proteinExistence type="predicted"/>
<evidence type="ECO:0000256" key="2">
    <source>
        <dbReference type="ARBA" id="ARBA00022741"/>
    </source>
</evidence>
<dbReference type="InterPro" id="IPR013105">
    <property type="entry name" value="TPR_2"/>
</dbReference>
<protein>
    <submittedName>
        <fullName evidence="10">Tetratricopeptide repeat protein</fullName>
    </submittedName>
</protein>
<dbReference type="InterPro" id="IPR027417">
    <property type="entry name" value="P-loop_NTPase"/>
</dbReference>
<dbReference type="Pfam" id="PF00580">
    <property type="entry name" value="UvrD-helicase"/>
    <property type="match status" value="1"/>
</dbReference>
<keyword evidence="4 7" id="KW-0802">TPR repeat</keyword>
<feature type="repeat" description="TPR" evidence="7">
    <location>
        <begin position="1084"/>
        <end position="1117"/>
    </location>
</feature>
<feature type="repeat" description="TPR" evidence="7">
    <location>
        <begin position="948"/>
        <end position="981"/>
    </location>
</feature>
<dbReference type="InterPro" id="IPR011990">
    <property type="entry name" value="TPR-like_helical_dom_sf"/>
</dbReference>
<feature type="repeat" description="TPR" evidence="7">
    <location>
        <begin position="1050"/>
        <end position="1083"/>
    </location>
</feature>
<dbReference type="Pfam" id="PF00515">
    <property type="entry name" value="TPR_1"/>
    <property type="match status" value="1"/>
</dbReference>
<dbReference type="Pfam" id="PF13181">
    <property type="entry name" value="TPR_8"/>
    <property type="match status" value="3"/>
</dbReference>
<accession>A0ABU5TGP8</accession>
<gene>
    <name evidence="10" type="ORF">VB774_07385</name>
</gene>
<name>A0ABU5TGP8_9CYAN</name>
<dbReference type="Pfam" id="PF13361">
    <property type="entry name" value="UvrD_C"/>
    <property type="match status" value="1"/>
</dbReference>
<evidence type="ECO:0000256" key="4">
    <source>
        <dbReference type="ARBA" id="ARBA00022803"/>
    </source>
</evidence>
<dbReference type="InterPro" id="IPR050498">
    <property type="entry name" value="Ycf3"/>
</dbReference>
<feature type="repeat" description="TPR" evidence="7">
    <location>
        <begin position="643"/>
        <end position="676"/>
    </location>
</feature>
<evidence type="ECO:0000313" key="11">
    <source>
        <dbReference type="Proteomes" id="UP001301388"/>
    </source>
</evidence>
<dbReference type="SUPFAM" id="SSF52540">
    <property type="entry name" value="P-loop containing nucleoside triphosphate hydrolases"/>
    <property type="match status" value="1"/>
</dbReference>
<feature type="repeat" description="TPR" evidence="7">
    <location>
        <begin position="846"/>
        <end position="879"/>
    </location>
</feature>
<evidence type="ECO:0000256" key="6">
    <source>
        <dbReference type="ARBA" id="ARBA00022840"/>
    </source>
</evidence>
<feature type="domain" description="UvrD-like helicase ATP-binding" evidence="9">
    <location>
        <begin position="181"/>
        <end position="464"/>
    </location>
</feature>
<keyword evidence="2 8" id="KW-0547">Nucleotide-binding</keyword>
<evidence type="ECO:0000256" key="8">
    <source>
        <dbReference type="PROSITE-ProRule" id="PRU00560"/>
    </source>
</evidence>
<dbReference type="EMBL" id="JAYGIE010000025">
    <property type="protein sequence ID" value="MEA5477440.1"/>
    <property type="molecule type" value="Genomic_DNA"/>
</dbReference>
<evidence type="ECO:0000259" key="9">
    <source>
        <dbReference type="PROSITE" id="PS51198"/>
    </source>
</evidence>
<sequence length="1157" mass="133110">MSLKVVLHPDVFDFLRQELSSDFKDSVLECIEKLKRQQFDGGLRAKKLKGINNRVWEARIDRAIRLIFTYVRSTQPETGKPETYIAIQDILEHDDVSRLSRARKITVDCQWLDIDNVVETSGDIVSEIITSDEQDVLNQWRFQDLQGNSDNDELLGNVQWRMLSSEEEWRRAIVDREIDLPLKLTPEEYELINTQGHLLLSGSAGTGKTTVGLYRLCKSLENLQSGKRLYTAYNRILVANSEEQFVRLANQENIQTESIFQFKTIKDLCLDILTTVGKSYRLEDEVTYQIFEQLYCRRPDRDKPYPSALIWDEIRSIIKGAHLDTDSYSLSKVKYEDLGEKRSSIVPKRDRHKVYKLSEWYQAYLKNEGRFDEIDLARDALQVIKKGKHDRYQLIVCDEVQDFTELQLKLLVSLVEPTGTLFFAGDIHQMISPSGFRWGDLKKNFFGKQNQTTEKTLQFNFRSVGSLVNLANQLLKLRSRFLGESVKESEKQNSNCGETARLITAPLEHLKTSFGQLNPDDAILVRNDENKQILRKEFNSSFVFTIEEAKGLEFDTVVLVDFFKHRQLLWNKVLDTTRKLMDINIPELRLELNLLYVAVTRARRILNIWETQRSSIWEQKELVNFVNSIDSESVRKDQIEPTATMWINRGVYYRNAGFYEQAIECFKKAGDEKLQIDVEVKILLQARDYSQAAELLVQLQDWEQAAQVFEGAKIWDKASDCWEKAGNMVNKDRCLNEGKSKAKTKSIDQVHFEVKTKSVDQKHIDNTKEFSKNEIDNIDSLTSLALDNLLEENYKKAIEICNKVIKINPHHLDSYVVLGAARGYLGDIAGAISSFTKCINISPKDSFGYQNRGTAHFLSGNFLSAIYDFTNSIKLNPRNSDVYFQRGHCHFNLDKIRESIEDFNTAISINPEIIDRFGNSASVKFYLGDYKGSIIQYDKLIKLSPKSSELYYYRGLSKFRLELNKDAIEDFNIAINLNPELSGAYYDRGITMLRIGDNSRALRDLNKSISLNPEHTSSYASRGGIFLEQGSYTNAIKDFNKVIALNYHDPKVYNNRANAKLRLGEYNGALSDYNQAIELDCKCADYYANRAVVMLLSGKYEKALFDCNQAIRINPNFANAHINRSAAKRKLGDFEGALKDEETAWRLGAKEEQLLEL</sequence>
<dbReference type="Pfam" id="PF07719">
    <property type="entry name" value="TPR_2"/>
    <property type="match status" value="1"/>
</dbReference>
<comment type="caution">
    <text evidence="10">The sequence shown here is derived from an EMBL/GenBank/DDBJ whole genome shotgun (WGS) entry which is preliminary data.</text>
</comment>
<feature type="repeat" description="TPR" evidence="7">
    <location>
        <begin position="1016"/>
        <end position="1049"/>
    </location>
</feature>
<dbReference type="PROSITE" id="PS51198">
    <property type="entry name" value="UVRD_HELICASE_ATP_BIND"/>
    <property type="match status" value="1"/>
</dbReference>
<evidence type="ECO:0000256" key="5">
    <source>
        <dbReference type="ARBA" id="ARBA00022806"/>
    </source>
</evidence>
<dbReference type="InterPro" id="IPR014016">
    <property type="entry name" value="UvrD-like_ATP-bd"/>
</dbReference>
<dbReference type="InterPro" id="IPR035093">
    <property type="entry name" value="RelE/ParE_toxin_dom_sf"/>
</dbReference>
<keyword evidence="11" id="KW-1185">Reference proteome</keyword>
<dbReference type="PANTHER" id="PTHR44858">
    <property type="entry name" value="TETRATRICOPEPTIDE REPEAT PROTEIN 6"/>
    <property type="match status" value="1"/>
</dbReference>
<dbReference type="PROSITE" id="PS50005">
    <property type="entry name" value="TPR"/>
    <property type="match status" value="10"/>
</dbReference>
<keyword evidence="1" id="KW-0677">Repeat</keyword>
<dbReference type="Gene3D" id="1.25.40.10">
    <property type="entry name" value="Tetratricopeptide repeat domain"/>
    <property type="match status" value="6"/>
</dbReference>
<dbReference type="InterPro" id="IPR014017">
    <property type="entry name" value="DNA_helicase_UvrD-like_C"/>
</dbReference>
<feature type="binding site" evidence="8">
    <location>
        <begin position="202"/>
        <end position="209"/>
    </location>
    <ligand>
        <name>ATP</name>
        <dbReference type="ChEBI" id="CHEBI:30616"/>
    </ligand>
</feature>
<dbReference type="Pfam" id="PF13432">
    <property type="entry name" value="TPR_16"/>
    <property type="match status" value="1"/>
</dbReference>
<evidence type="ECO:0000256" key="3">
    <source>
        <dbReference type="ARBA" id="ARBA00022801"/>
    </source>
</evidence>
<dbReference type="SUPFAM" id="SSF143011">
    <property type="entry name" value="RelE-like"/>
    <property type="match status" value="1"/>
</dbReference>